<proteinExistence type="predicted"/>
<evidence type="ECO:0000313" key="3">
    <source>
        <dbReference type="Proteomes" id="UP001629113"/>
    </source>
</evidence>
<protein>
    <submittedName>
        <fullName evidence="2">Uncharacterized protein</fullName>
    </submittedName>
</protein>
<name>A0ABR4PHY5_9HELO</name>
<evidence type="ECO:0000313" key="2">
    <source>
        <dbReference type="EMBL" id="KAL3422957.1"/>
    </source>
</evidence>
<gene>
    <name evidence="2" type="ORF">PVAG01_04704</name>
</gene>
<dbReference type="EMBL" id="JBFCZG010000004">
    <property type="protein sequence ID" value="KAL3422957.1"/>
    <property type="molecule type" value="Genomic_DNA"/>
</dbReference>
<dbReference type="Proteomes" id="UP001629113">
    <property type="component" value="Unassembled WGS sequence"/>
</dbReference>
<keyword evidence="3" id="KW-1185">Reference proteome</keyword>
<accession>A0ABR4PHY5</accession>
<sequence>MAPGAPCEIPMSTSPGRRREGGGRGGGGKSFVRMCHAMGMTEDDTVQVQQCSANVEHAQTWDAAHPNVDPTVGPRAGCDPTKYRRVYGSFPNPRLLHGTPKTQICTVGTLKDPEVGRRMQTTTSAEVPSDGHVARVAFRNIPDASDQFHQAGSGSWSDAPRLVGAHGASGIPSKLPISMS</sequence>
<feature type="region of interest" description="Disordered" evidence="1">
    <location>
        <begin position="1"/>
        <end position="29"/>
    </location>
</feature>
<reference evidence="2 3" key="1">
    <citation type="submission" date="2024-06" db="EMBL/GenBank/DDBJ databases">
        <title>Complete genome of Phlyctema vagabunda strain 19-DSS-EL-015.</title>
        <authorList>
            <person name="Fiorenzani C."/>
        </authorList>
    </citation>
    <scope>NUCLEOTIDE SEQUENCE [LARGE SCALE GENOMIC DNA]</scope>
    <source>
        <strain evidence="2 3">19-DSS-EL-015</strain>
    </source>
</reference>
<organism evidence="2 3">
    <name type="scientific">Phlyctema vagabunda</name>
    <dbReference type="NCBI Taxonomy" id="108571"/>
    <lineage>
        <taxon>Eukaryota</taxon>
        <taxon>Fungi</taxon>
        <taxon>Dikarya</taxon>
        <taxon>Ascomycota</taxon>
        <taxon>Pezizomycotina</taxon>
        <taxon>Leotiomycetes</taxon>
        <taxon>Helotiales</taxon>
        <taxon>Dermateaceae</taxon>
        <taxon>Phlyctema</taxon>
    </lineage>
</organism>
<evidence type="ECO:0000256" key="1">
    <source>
        <dbReference type="SAM" id="MobiDB-lite"/>
    </source>
</evidence>
<comment type="caution">
    <text evidence="2">The sequence shown here is derived from an EMBL/GenBank/DDBJ whole genome shotgun (WGS) entry which is preliminary data.</text>
</comment>